<reference evidence="8" key="1">
    <citation type="submission" date="2024-03" db="EMBL/GenBank/DDBJ databases">
        <title>Chitinophaga horti sp. nov., isolated from garden soil.</title>
        <authorList>
            <person name="Lee D.S."/>
            <person name="Han D.M."/>
            <person name="Baek J.H."/>
            <person name="Choi D.G."/>
            <person name="Jeon J.H."/>
            <person name="Jeon C.O."/>
        </authorList>
    </citation>
    <scope>NUCLEOTIDE SEQUENCE [LARGE SCALE GENOMIC DNA]</scope>
    <source>
        <strain evidence="8">GPA1</strain>
    </source>
</reference>
<comment type="subcellular location">
    <subcellularLocation>
        <location evidence="1">Cell membrane</location>
        <topology evidence="1">Multi-pass membrane protein</topology>
    </subcellularLocation>
</comment>
<name>A0ABZ2YNH6_9BACT</name>
<keyword evidence="5 6" id="KW-0472">Membrane</keyword>
<dbReference type="Pfam" id="PF03626">
    <property type="entry name" value="COX4_pro"/>
    <property type="match status" value="1"/>
</dbReference>
<evidence type="ECO:0000256" key="2">
    <source>
        <dbReference type="ARBA" id="ARBA00022475"/>
    </source>
</evidence>
<dbReference type="InterPro" id="IPR005171">
    <property type="entry name" value="Cyt_c_oxidase_su4_prok"/>
</dbReference>
<keyword evidence="8" id="KW-1185">Reference proteome</keyword>
<keyword evidence="3 6" id="KW-0812">Transmembrane</keyword>
<evidence type="ECO:0000313" key="8">
    <source>
        <dbReference type="Proteomes" id="UP001485459"/>
    </source>
</evidence>
<evidence type="ECO:0000256" key="5">
    <source>
        <dbReference type="ARBA" id="ARBA00023136"/>
    </source>
</evidence>
<evidence type="ECO:0000313" key="7">
    <source>
        <dbReference type="EMBL" id="WZN41323.1"/>
    </source>
</evidence>
<dbReference type="RefSeq" id="WP_341836178.1">
    <property type="nucleotide sequence ID" value="NZ_CP149822.1"/>
</dbReference>
<keyword evidence="2" id="KW-1003">Cell membrane</keyword>
<accession>A0ABZ2YNH6</accession>
<keyword evidence="4 6" id="KW-1133">Transmembrane helix</keyword>
<feature type="transmembrane region" description="Helical" evidence="6">
    <location>
        <begin position="31"/>
        <end position="51"/>
    </location>
</feature>
<feature type="transmembrane region" description="Helical" evidence="6">
    <location>
        <begin position="7"/>
        <end position="25"/>
    </location>
</feature>
<gene>
    <name evidence="7" type="ORF">WJU16_25495</name>
</gene>
<organism evidence="7 8">
    <name type="scientific">Chitinophaga pollutisoli</name>
    <dbReference type="NCBI Taxonomy" id="3133966"/>
    <lineage>
        <taxon>Bacteria</taxon>
        <taxon>Pseudomonadati</taxon>
        <taxon>Bacteroidota</taxon>
        <taxon>Chitinophagia</taxon>
        <taxon>Chitinophagales</taxon>
        <taxon>Chitinophagaceae</taxon>
        <taxon>Chitinophaga</taxon>
    </lineage>
</organism>
<feature type="transmembrane region" description="Helical" evidence="6">
    <location>
        <begin position="58"/>
        <end position="78"/>
    </location>
</feature>
<evidence type="ECO:0000256" key="1">
    <source>
        <dbReference type="ARBA" id="ARBA00004651"/>
    </source>
</evidence>
<sequence>MFRIQITWILLMLTVALMSAGIIYAKAWPGLAAAIMGFSVAKFLLVAFYFMDMKGANAAWKAILIAFSGLLGAVVILMK</sequence>
<evidence type="ECO:0000256" key="6">
    <source>
        <dbReference type="SAM" id="Phobius"/>
    </source>
</evidence>
<dbReference type="Proteomes" id="UP001485459">
    <property type="component" value="Chromosome"/>
</dbReference>
<proteinExistence type="predicted"/>
<dbReference type="EMBL" id="CP149822">
    <property type="protein sequence ID" value="WZN41323.1"/>
    <property type="molecule type" value="Genomic_DNA"/>
</dbReference>
<protein>
    <submittedName>
        <fullName evidence="7">Cytochrome C oxidase subunit IV family protein</fullName>
    </submittedName>
</protein>
<evidence type="ECO:0000256" key="4">
    <source>
        <dbReference type="ARBA" id="ARBA00022989"/>
    </source>
</evidence>
<evidence type="ECO:0000256" key="3">
    <source>
        <dbReference type="ARBA" id="ARBA00022692"/>
    </source>
</evidence>